<keyword evidence="3" id="KW-1185">Reference proteome</keyword>
<feature type="compositionally biased region" description="Acidic residues" evidence="1">
    <location>
        <begin position="146"/>
        <end position="166"/>
    </location>
</feature>
<dbReference type="GeneID" id="28829674"/>
<dbReference type="EMBL" id="KQ947417">
    <property type="protein sequence ID" value="KUJ15767.1"/>
    <property type="molecule type" value="Genomic_DNA"/>
</dbReference>
<evidence type="ECO:0000313" key="3">
    <source>
        <dbReference type="Proteomes" id="UP000070700"/>
    </source>
</evidence>
<reference evidence="2 3" key="1">
    <citation type="submission" date="2015-10" db="EMBL/GenBank/DDBJ databases">
        <title>Full genome of DAOMC 229536 Phialocephala scopiformis, a fungal endophyte of spruce producing the potent anti-insectan compound rugulosin.</title>
        <authorList>
            <consortium name="DOE Joint Genome Institute"/>
            <person name="Walker A.K."/>
            <person name="Frasz S.L."/>
            <person name="Seifert K.A."/>
            <person name="Miller J.D."/>
            <person name="Mondo S.J."/>
            <person name="Labutti K."/>
            <person name="Lipzen A."/>
            <person name="Dockter R."/>
            <person name="Kennedy M."/>
            <person name="Grigoriev I.V."/>
            <person name="Spatafora J.W."/>
        </authorList>
    </citation>
    <scope>NUCLEOTIDE SEQUENCE [LARGE SCALE GENOMIC DNA]</scope>
    <source>
        <strain evidence="2 3">CBS 120377</strain>
    </source>
</reference>
<gene>
    <name evidence="2" type="ORF">LY89DRAFT_734917</name>
</gene>
<proteinExistence type="predicted"/>
<accession>A0A194X7I1</accession>
<dbReference type="KEGG" id="psco:LY89DRAFT_734917"/>
<feature type="region of interest" description="Disordered" evidence="1">
    <location>
        <begin position="129"/>
        <end position="166"/>
    </location>
</feature>
<dbReference type="Proteomes" id="UP000070700">
    <property type="component" value="Unassembled WGS sequence"/>
</dbReference>
<protein>
    <submittedName>
        <fullName evidence="2">Uncharacterized protein</fullName>
    </submittedName>
</protein>
<evidence type="ECO:0000313" key="2">
    <source>
        <dbReference type="EMBL" id="KUJ15767.1"/>
    </source>
</evidence>
<evidence type="ECO:0000256" key="1">
    <source>
        <dbReference type="SAM" id="MobiDB-lite"/>
    </source>
</evidence>
<dbReference type="RefSeq" id="XP_018070122.1">
    <property type="nucleotide sequence ID" value="XM_018219948.1"/>
</dbReference>
<dbReference type="InParanoid" id="A0A194X7I1"/>
<dbReference type="AlphaFoldDB" id="A0A194X7I1"/>
<organism evidence="2 3">
    <name type="scientific">Mollisia scopiformis</name>
    <name type="common">Conifer needle endophyte fungus</name>
    <name type="synonym">Phialocephala scopiformis</name>
    <dbReference type="NCBI Taxonomy" id="149040"/>
    <lineage>
        <taxon>Eukaryota</taxon>
        <taxon>Fungi</taxon>
        <taxon>Dikarya</taxon>
        <taxon>Ascomycota</taxon>
        <taxon>Pezizomycotina</taxon>
        <taxon>Leotiomycetes</taxon>
        <taxon>Helotiales</taxon>
        <taxon>Mollisiaceae</taxon>
        <taxon>Mollisia</taxon>
    </lineage>
</organism>
<sequence>MSYTQRPNRPQGAEYCGVLPACVAPRGLGVETLERLLRRYNHARLDWEGRQNPPNRQWQAVSLAVSAPGAVAGDLFLPDGDWSRQSQQNAVLLQSVWRSSSGVSVWASNPNPQGGVLFLRVRGPVTTTVAGALVGPPQPPSYQSDSDSDQNTDDEEEEEEGNTTGM</sequence>
<name>A0A194X7I1_MOLSC</name>